<keyword evidence="5" id="KW-0238">DNA-binding</keyword>
<dbReference type="SUPFAM" id="SSF46785">
    <property type="entry name" value="Winged helix' DNA-binding domain"/>
    <property type="match status" value="1"/>
</dbReference>
<dbReference type="PANTHER" id="PTHR33202">
    <property type="entry name" value="ZINC UPTAKE REGULATION PROTEIN"/>
    <property type="match status" value="1"/>
</dbReference>
<keyword evidence="4" id="KW-0805">Transcription regulation</keyword>
<dbReference type="InterPro" id="IPR002481">
    <property type="entry name" value="FUR"/>
</dbReference>
<gene>
    <name evidence="8" type="ORF">Bdt_2487</name>
</gene>
<dbReference type="Pfam" id="PF01475">
    <property type="entry name" value="FUR"/>
    <property type="match status" value="1"/>
</dbReference>
<dbReference type="InterPro" id="IPR043135">
    <property type="entry name" value="Fur_C"/>
</dbReference>
<keyword evidence="2" id="KW-0678">Repressor</keyword>
<dbReference type="OrthoDB" id="8659436at2"/>
<dbReference type="Gene3D" id="1.10.10.10">
    <property type="entry name" value="Winged helix-like DNA-binding domain superfamily/Winged helix DNA-binding domain"/>
    <property type="match status" value="1"/>
</dbReference>
<dbReference type="PANTHER" id="PTHR33202:SF7">
    <property type="entry name" value="FERRIC UPTAKE REGULATION PROTEIN"/>
    <property type="match status" value="1"/>
</dbReference>
<dbReference type="HOGENOM" id="CLU_096072_3_1_7"/>
<evidence type="ECO:0000256" key="3">
    <source>
        <dbReference type="ARBA" id="ARBA00022833"/>
    </source>
</evidence>
<dbReference type="STRING" id="1069642.Bdt_2487"/>
<evidence type="ECO:0000256" key="7">
    <source>
        <dbReference type="PIRSR" id="PIRSR602481-1"/>
    </source>
</evidence>
<dbReference type="Proteomes" id="UP000010074">
    <property type="component" value="Chromosome"/>
</dbReference>
<reference evidence="8 9" key="1">
    <citation type="journal article" date="2012" name="BMC Genomics">
        <title>Genome analysis of a simultaneously predatory and prey-independent, novel Bdellovibrio bacteriovorus from the River Tiber, supports in silico predictions of both ancient and recent lateral gene transfer from diverse bacteria.</title>
        <authorList>
            <person name="Hobley L."/>
            <person name="Lerner T.R."/>
            <person name="Williams L.E."/>
            <person name="Lambert C."/>
            <person name="Till R."/>
            <person name="Milner D.S."/>
            <person name="Basford S.M."/>
            <person name="Capeness M.J."/>
            <person name="Fenton A.K."/>
            <person name="Atterbury R.J."/>
            <person name="Harris M.A."/>
            <person name="Sockett R.E."/>
        </authorList>
    </citation>
    <scope>NUCLEOTIDE SEQUENCE [LARGE SCALE GENOMIC DNA]</scope>
    <source>
        <strain evidence="8 9">Tiberius</strain>
    </source>
</reference>
<dbReference type="GO" id="GO:0000976">
    <property type="term" value="F:transcription cis-regulatory region binding"/>
    <property type="evidence" value="ECO:0007669"/>
    <property type="project" value="TreeGrafter"/>
</dbReference>
<evidence type="ECO:0000256" key="1">
    <source>
        <dbReference type="ARBA" id="ARBA00007957"/>
    </source>
</evidence>
<dbReference type="EMBL" id="CP002930">
    <property type="protein sequence ID" value="AFY02170.1"/>
    <property type="molecule type" value="Genomic_DNA"/>
</dbReference>
<comment type="similarity">
    <text evidence="1">Belongs to the Fur family.</text>
</comment>
<dbReference type="PATRIC" id="fig|1069642.3.peg.2461"/>
<evidence type="ECO:0000313" key="8">
    <source>
        <dbReference type="EMBL" id="AFY02170.1"/>
    </source>
</evidence>
<evidence type="ECO:0000256" key="4">
    <source>
        <dbReference type="ARBA" id="ARBA00023015"/>
    </source>
</evidence>
<dbReference type="InterPro" id="IPR036388">
    <property type="entry name" value="WH-like_DNA-bd_sf"/>
</dbReference>
<protein>
    <submittedName>
        <fullName evidence="8">Ferric uptake regulator, Fur family</fullName>
    </submittedName>
</protein>
<dbReference type="KEGG" id="bbat:Bdt_2487"/>
<sequence>MKKHRDLVLFLKSHGLRMTASKKLMIQFFLDHQNHPVRPQDLQSFMTKHLPKADRTTIYRNIEKLISLDVIQELHIPQKGKVFKYIFDKKPHHYCICKSCGKVIKGNEDLFKRIEKTLKEIHDFAKANLSVVFYGHCSQCE</sequence>
<evidence type="ECO:0000256" key="6">
    <source>
        <dbReference type="ARBA" id="ARBA00023163"/>
    </source>
</evidence>
<feature type="binding site" evidence="7">
    <location>
        <position position="100"/>
    </location>
    <ligand>
        <name>Zn(2+)</name>
        <dbReference type="ChEBI" id="CHEBI:29105"/>
    </ligand>
</feature>
<dbReference type="AlphaFoldDB" id="K7YZL7"/>
<organism evidence="8 9">
    <name type="scientific">Bdellovibrio bacteriovorus str. Tiberius</name>
    <dbReference type="NCBI Taxonomy" id="1069642"/>
    <lineage>
        <taxon>Bacteria</taxon>
        <taxon>Pseudomonadati</taxon>
        <taxon>Bdellovibrionota</taxon>
        <taxon>Bdellovibrionia</taxon>
        <taxon>Bdellovibrionales</taxon>
        <taxon>Pseudobdellovibrionaceae</taxon>
        <taxon>Bdellovibrio</taxon>
    </lineage>
</organism>
<keyword evidence="7" id="KW-0479">Metal-binding</keyword>
<evidence type="ECO:0000256" key="2">
    <source>
        <dbReference type="ARBA" id="ARBA00022491"/>
    </source>
</evidence>
<evidence type="ECO:0000256" key="5">
    <source>
        <dbReference type="ARBA" id="ARBA00023125"/>
    </source>
</evidence>
<keyword evidence="3 7" id="KW-0862">Zinc</keyword>
<feature type="binding site" evidence="7">
    <location>
        <position position="137"/>
    </location>
    <ligand>
        <name>Zn(2+)</name>
        <dbReference type="ChEBI" id="CHEBI:29105"/>
    </ligand>
</feature>
<dbReference type="RefSeq" id="WP_015091606.1">
    <property type="nucleotide sequence ID" value="NC_019567.1"/>
</dbReference>
<feature type="binding site" evidence="7">
    <location>
        <position position="97"/>
    </location>
    <ligand>
        <name>Zn(2+)</name>
        <dbReference type="ChEBI" id="CHEBI:29105"/>
    </ligand>
</feature>
<proteinExistence type="inferred from homology"/>
<dbReference type="Gene3D" id="3.30.1490.190">
    <property type="match status" value="1"/>
</dbReference>
<accession>K7YZL7</accession>
<feature type="binding site" evidence="7">
    <location>
        <position position="140"/>
    </location>
    <ligand>
        <name>Zn(2+)</name>
        <dbReference type="ChEBI" id="CHEBI:29105"/>
    </ligand>
</feature>
<dbReference type="GO" id="GO:0008270">
    <property type="term" value="F:zinc ion binding"/>
    <property type="evidence" value="ECO:0007669"/>
    <property type="project" value="TreeGrafter"/>
</dbReference>
<dbReference type="GO" id="GO:1900376">
    <property type="term" value="P:regulation of secondary metabolite biosynthetic process"/>
    <property type="evidence" value="ECO:0007669"/>
    <property type="project" value="TreeGrafter"/>
</dbReference>
<dbReference type="GO" id="GO:0045892">
    <property type="term" value="P:negative regulation of DNA-templated transcription"/>
    <property type="evidence" value="ECO:0007669"/>
    <property type="project" value="TreeGrafter"/>
</dbReference>
<comment type="cofactor">
    <cofactor evidence="7">
        <name>Zn(2+)</name>
        <dbReference type="ChEBI" id="CHEBI:29105"/>
    </cofactor>
    <text evidence="7">Binds 1 zinc ion per subunit.</text>
</comment>
<dbReference type="InterPro" id="IPR036390">
    <property type="entry name" value="WH_DNA-bd_sf"/>
</dbReference>
<keyword evidence="6" id="KW-0804">Transcription</keyword>
<name>K7YZL7_BDEBC</name>
<evidence type="ECO:0000313" key="9">
    <source>
        <dbReference type="Proteomes" id="UP000010074"/>
    </source>
</evidence>
<dbReference type="GO" id="GO:0003700">
    <property type="term" value="F:DNA-binding transcription factor activity"/>
    <property type="evidence" value="ECO:0007669"/>
    <property type="project" value="InterPro"/>
</dbReference>